<organism evidence="1 2">
    <name type="scientific">Aegilops tauschii subsp. strangulata</name>
    <name type="common">Goatgrass</name>
    <dbReference type="NCBI Taxonomy" id="200361"/>
    <lineage>
        <taxon>Eukaryota</taxon>
        <taxon>Viridiplantae</taxon>
        <taxon>Streptophyta</taxon>
        <taxon>Embryophyta</taxon>
        <taxon>Tracheophyta</taxon>
        <taxon>Spermatophyta</taxon>
        <taxon>Magnoliopsida</taxon>
        <taxon>Liliopsida</taxon>
        <taxon>Poales</taxon>
        <taxon>Poaceae</taxon>
        <taxon>BOP clade</taxon>
        <taxon>Pooideae</taxon>
        <taxon>Triticodae</taxon>
        <taxon>Triticeae</taxon>
        <taxon>Triticinae</taxon>
        <taxon>Aegilops</taxon>
    </lineage>
</organism>
<reference evidence="2" key="2">
    <citation type="journal article" date="2017" name="Nat. Plants">
        <title>The Aegilops tauschii genome reveals multiple impacts of transposons.</title>
        <authorList>
            <person name="Zhao G."/>
            <person name="Zou C."/>
            <person name="Li K."/>
            <person name="Wang K."/>
            <person name="Li T."/>
            <person name="Gao L."/>
            <person name="Zhang X."/>
            <person name="Wang H."/>
            <person name="Yang Z."/>
            <person name="Liu X."/>
            <person name="Jiang W."/>
            <person name="Mao L."/>
            <person name="Kong X."/>
            <person name="Jiao Y."/>
            <person name="Jia J."/>
        </authorList>
    </citation>
    <scope>NUCLEOTIDE SEQUENCE [LARGE SCALE GENOMIC DNA]</scope>
    <source>
        <strain evidence="2">cv. AL8/78</strain>
    </source>
</reference>
<dbReference type="Proteomes" id="UP000015105">
    <property type="component" value="Chromosome 1D"/>
</dbReference>
<keyword evidence="2" id="KW-1185">Reference proteome</keyword>
<sequence>MHNNVTSFAQCFKELHYVEAKILTGPYKRGSETVWVESFPAEAKILTGQSVGGRILTRCAELSKFKSE</sequence>
<reference evidence="2" key="1">
    <citation type="journal article" date="2014" name="Science">
        <title>Ancient hybridizations among the ancestral genomes of bread wheat.</title>
        <authorList>
            <consortium name="International Wheat Genome Sequencing Consortium,"/>
            <person name="Marcussen T."/>
            <person name="Sandve S.R."/>
            <person name="Heier L."/>
            <person name="Spannagl M."/>
            <person name="Pfeifer M."/>
            <person name="Jakobsen K.S."/>
            <person name="Wulff B.B."/>
            <person name="Steuernagel B."/>
            <person name="Mayer K.F."/>
            <person name="Olsen O.A."/>
        </authorList>
    </citation>
    <scope>NUCLEOTIDE SEQUENCE [LARGE SCALE GENOMIC DNA]</scope>
    <source>
        <strain evidence="2">cv. AL8/78</strain>
    </source>
</reference>
<evidence type="ECO:0000313" key="2">
    <source>
        <dbReference type="Proteomes" id="UP000015105"/>
    </source>
</evidence>
<dbReference type="EnsemblPlants" id="AET1Gv20137600.1">
    <property type="protein sequence ID" value="AET1Gv20137600.1"/>
    <property type="gene ID" value="AET1Gv20137600"/>
</dbReference>
<evidence type="ECO:0000313" key="1">
    <source>
        <dbReference type="EnsemblPlants" id="AET1Gv20137600.1"/>
    </source>
</evidence>
<reference evidence="1" key="4">
    <citation type="submission" date="2019-03" db="UniProtKB">
        <authorList>
            <consortium name="EnsemblPlants"/>
        </authorList>
    </citation>
    <scope>IDENTIFICATION</scope>
</reference>
<reference evidence="1" key="5">
    <citation type="journal article" date="2021" name="G3 (Bethesda)">
        <title>Aegilops tauschii genome assembly Aet v5.0 features greater sequence contiguity and improved annotation.</title>
        <authorList>
            <person name="Wang L."/>
            <person name="Zhu T."/>
            <person name="Rodriguez J.C."/>
            <person name="Deal K.R."/>
            <person name="Dubcovsky J."/>
            <person name="McGuire P.E."/>
            <person name="Lux T."/>
            <person name="Spannagl M."/>
            <person name="Mayer K.F.X."/>
            <person name="Baldrich P."/>
            <person name="Meyers B.C."/>
            <person name="Huo N."/>
            <person name="Gu Y.Q."/>
            <person name="Zhou H."/>
            <person name="Devos K.M."/>
            <person name="Bennetzen J.L."/>
            <person name="Unver T."/>
            <person name="Budak H."/>
            <person name="Gulick P.J."/>
            <person name="Galiba G."/>
            <person name="Kalapos B."/>
            <person name="Nelson D.R."/>
            <person name="Li P."/>
            <person name="You F.M."/>
            <person name="Luo M.C."/>
            <person name="Dvorak J."/>
        </authorList>
    </citation>
    <scope>NUCLEOTIDE SEQUENCE [LARGE SCALE GENOMIC DNA]</scope>
    <source>
        <strain evidence="1">cv. AL8/78</strain>
    </source>
</reference>
<protein>
    <submittedName>
        <fullName evidence="1">Uncharacterized protein</fullName>
    </submittedName>
</protein>
<dbReference type="Gramene" id="AET1Gv20137600.1">
    <property type="protein sequence ID" value="AET1Gv20137600.1"/>
    <property type="gene ID" value="AET1Gv20137600"/>
</dbReference>
<dbReference type="AlphaFoldDB" id="A0A452XRZ3"/>
<proteinExistence type="predicted"/>
<accession>A0A452XRZ3</accession>
<reference evidence="1" key="3">
    <citation type="journal article" date="2017" name="Nature">
        <title>Genome sequence of the progenitor of the wheat D genome Aegilops tauschii.</title>
        <authorList>
            <person name="Luo M.C."/>
            <person name="Gu Y.Q."/>
            <person name="Puiu D."/>
            <person name="Wang H."/>
            <person name="Twardziok S.O."/>
            <person name="Deal K.R."/>
            <person name="Huo N."/>
            <person name="Zhu T."/>
            <person name="Wang L."/>
            <person name="Wang Y."/>
            <person name="McGuire P.E."/>
            <person name="Liu S."/>
            <person name="Long H."/>
            <person name="Ramasamy R.K."/>
            <person name="Rodriguez J.C."/>
            <person name="Van S.L."/>
            <person name="Yuan L."/>
            <person name="Wang Z."/>
            <person name="Xia Z."/>
            <person name="Xiao L."/>
            <person name="Anderson O.D."/>
            <person name="Ouyang S."/>
            <person name="Liang Y."/>
            <person name="Zimin A.V."/>
            <person name="Pertea G."/>
            <person name="Qi P."/>
            <person name="Bennetzen J.L."/>
            <person name="Dai X."/>
            <person name="Dawson M.W."/>
            <person name="Muller H.G."/>
            <person name="Kugler K."/>
            <person name="Rivarola-Duarte L."/>
            <person name="Spannagl M."/>
            <person name="Mayer K.F.X."/>
            <person name="Lu F.H."/>
            <person name="Bevan M.W."/>
            <person name="Leroy P."/>
            <person name="Li P."/>
            <person name="You F.M."/>
            <person name="Sun Q."/>
            <person name="Liu Z."/>
            <person name="Lyons E."/>
            <person name="Wicker T."/>
            <person name="Salzberg S.L."/>
            <person name="Devos K.M."/>
            <person name="Dvorak J."/>
        </authorList>
    </citation>
    <scope>NUCLEOTIDE SEQUENCE [LARGE SCALE GENOMIC DNA]</scope>
    <source>
        <strain evidence="1">cv. AL8/78</strain>
    </source>
</reference>
<name>A0A452XRZ3_AEGTS</name>